<dbReference type="InterPro" id="IPR036305">
    <property type="entry name" value="RGS_sf"/>
</dbReference>
<sequence length="83" mass="9932">MLRQLTNESEKTLTMNTYFVEENDENKRLDYILSCPQQLACFQAYLQEIHAHENLLFIEALSELRHEKDMNNIEGIVLRYCKH</sequence>
<dbReference type="SUPFAM" id="SSF48097">
    <property type="entry name" value="Regulator of G-protein signaling, RGS"/>
    <property type="match status" value="1"/>
</dbReference>
<dbReference type="AlphaFoldDB" id="A0A367KBC4"/>
<evidence type="ECO:0000313" key="2">
    <source>
        <dbReference type="Proteomes" id="UP000252139"/>
    </source>
</evidence>
<name>A0A367KBC4_RHIAZ</name>
<reference evidence="1 2" key="1">
    <citation type="journal article" date="2018" name="G3 (Bethesda)">
        <title>Phylogenetic and Phylogenomic Definition of Rhizopus Species.</title>
        <authorList>
            <person name="Gryganskyi A.P."/>
            <person name="Golan J."/>
            <person name="Dolatabadi S."/>
            <person name="Mondo S."/>
            <person name="Robb S."/>
            <person name="Idnurm A."/>
            <person name="Muszewska A."/>
            <person name="Steczkiewicz K."/>
            <person name="Masonjones S."/>
            <person name="Liao H.L."/>
            <person name="Gajdeczka M.T."/>
            <person name="Anike F."/>
            <person name="Vuek A."/>
            <person name="Anishchenko I.M."/>
            <person name="Voigt K."/>
            <person name="de Hoog G.S."/>
            <person name="Smith M.E."/>
            <person name="Heitman J."/>
            <person name="Vilgalys R."/>
            <person name="Stajich J.E."/>
        </authorList>
    </citation>
    <scope>NUCLEOTIDE SEQUENCE [LARGE SCALE GENOMIC DNA]</scope>
    <source>
        <strain evidence="1 2">CBS 357.93</strain>
    </source>
</reference>
<protein>
    <submittedName>
        <fullName evidence="1">Uncharacterized protein</fullName>
    </submittedName>
</protein>
<proteinExistence type="predicted"/>
<comment type="caution">
    <text evidence="1">The sequence shown here is derived from an EMBL/GenBank/DDBJ whole genome shotgun (WGS) entry which is preliminary data.</text>
</comment>
<dbReference type="InterPro" id="IPR044926">
    <property type="entry name" value="RGS_subdomain_2"/>
</dbReference>
<keyword evidence="2" id="KW-1185">Reference proteome</keyword>
<dbReference type="OrthoDB" id="196547at2759"/>
<dbReference type="Proteomes" id="UP000252139">
    <property type="component" value="Unassembled WGS sequence"/>
</dbReference>
<organism evidence="1 2">
    <name type="scientific">Rhizopus azygosporus</name>
    <name type="common">Rhizopus microsporus var. azygosporus</name>
    <dbReference type="NCBI Taxonomy" id="86630"/>
    <lineage>
        <taxon>Eukaryota</taxon>
        <taxon>Fungi</taxon>
        <taxon>Fungi incertae sedis</taxon>
        <taxon>Mucoromycota</taxon>
        <taxon>Mucoromycotina</taxon>
        <taxon>Mucoromycetes</taxon>
        <taxon>Mucorales</taxon>
        <taxon>Mucorineae</taxon>
        <taxon>Rhizopodaceae</taxon>
        <taxon>Rhizopus</taxon>
    </lineage>
</organism>
<dbReference type="EMBL" id="PJQL01000118">
    <property type="protein sequence ID" value="RCH99515.1"/>
    <property type="molecule type" value="Genomic_DNA"/>
</dbReference>
<gene>
    <name evidence="1" type="ORF">CU097_015097</name>
</gene>
<accession>A0A367KBC4</accession>
<dbReference type="Gene3D" id="1.10.167.10">
    <property type="entry name" value="Regulator of G-protein Signalling 4, domain 2"/>
    <property type="match status" value="1"/>
</dbReference>
<evidence type="ECO:0000313" key="1">
    <source>
        <dbReference type="EMBL" id="RCH99515.1"/>
    </source>
</evidence>